<dbReference type="EC" id="2.7.13.3" evidence="2"/>
<dbReference type="InterPro" id="IPR005467">
    <property type="entry name" value="His_kinase_dom"/>
</dbReference>
<keyword evidence="9" id="KW-0472">Membrane</keyword>
<evidence type="ECO:0000256" key="1">
    <source>
        <dbReference type="ARBA" id="ARBA00000085"/>
    </source>
</evidence>
<organism evidence="11 12">
    <name type="scientific">Exiguobacterium oxidotolerans</name>
    <dbReference type="NCBI Taxonomy" id="223958"/>
    <lineage>
        <taxon>Bacteria</taxon>
        <taxon>Bacillati</taxon>
        <taxon>Bacillota</taxon>
        <taxon>Bacilli</taxon>
        <taxon>Bacillales</taxon>
        <taxon>Bacillales Family XII. Incertae Sedis</taxon>
        <taxon>Exiguobacterium</taxon>
    </lineage>
</organism>
<evidence type="ECO:0000256" key="5">
    <source>
        <dbReference type="ARBA" id="ARBA00022741"/>
    </source>
</evidence>
<evidence type="ECO:0000259" key="10">
    <source>
        <dbReference type="PROSITE" id="PS50109"/>
    </source>
</evidence>
<name>A0A653IGS1_9BACL</name>
<evidence type="ECO:0000256" key="2">
    <source>
        <dbReference type="ARBA" id="ARBA00012438"/>
    </source>
</evidence>
<dbReference type="Gene3D" id="6.10.340.10">
    <property type="match status" value="1"/>
</dbReference>
<dbReference type="PRINTS" id="PR00344">
    <property type="entry name" value="BCTRLSENSOR"/>
</dbReference>
<dbReference type="SUPFAM" id="SSF47384">
    <property type="entry name" value="Homodimeric domain of signal transducing histidine kinase"/>
    <property type="match status" value="1"/>
</dbReference>
<proteinExistence type="predicted"/>
<evidence type="ECO:0000313" key="11">
    <source>
        <dbReference type="EMBL" id="VWX38024.1"/>
    </source>
</evidence>
<dbReference type="CDD" id="cd00082">
    <property type="entry name" value="HisKA"/>
    <property type="match status" value="1"/>
</dbReference>
<dbReference type="EMBL" id="CABWKQ010000030">
    <property type="protein sequence ID" value="VWX38024.1"/>
    <property type="molecule type" value="Genomic_DNA"/>
</dbReference>
<evidence type="ECO:0000256" key="3">
    <source>
        <dbReference type="ARBA" id="ARBA00022553"/>
    </source>
</evidence>
<reference evidence="11 12" key="1">
    <citation type="submission" date="2019-10" db="EMBL/GenBank/DDBJ databases">
        <authorList>
            <person name="Karimi E."/>
        </authorList>
    </citation>
    <scope>NUCLEOTIDE SEQUENCE [LARGE SCALE GENOMIC DNA]</scope>
    <source>
        <strain evidence="11">Exiguobacterium sp. 9Y</strain>
    </source>
</reference>
<dbReference type="PANTHER" id="PTHR43065">
    <property type="entry name" value="SENSOR HISTIDINE KINASE"/>
    <property type="match status" value="1"/>
</dbReference>
<evidence type="ECO:0000256" key="8">
    <source>
        <dbReference type="ARBA" id="ARBA00023012"/>
    </source>
</evidence>
<keyword evidence="3" id="KW-0597">Phosphoprotein</keyword>
<dbReference type="Proteomes" id="UP000439752">
    <property type="component" value="Unassembled WGS sequence"/>
</dbReference>
<keyword evidence="12" id="KW-1185">Reference proteome</keyword>
<keyword evidence="5" id="KW-0547">Nucleotide-binding</keyword>
<dbReference type="RefSeq" id="WP_159173845.1">
    <property type="nucleotide sequence ID" value="NZ_LR732312.1"/>
</dbReference>
<dbReference type="Pfam" id="PF00512">
    <property type="entry name" value="HisKA"/>
    <property type="match status" value="1"/>
</dbReference>
<dbReference type="PROSITE" id="PS50109">
    <property type="entry name" value="HIS_KIN"/>
    <property type="match status" value="1"/>
</dbReference>
<dbReference type="Gene3D" id="1.10.287.130">
    <property type="match status" value="1"/>
</dbReference>
<dbReference type="InterPro" id="IPR036890">
    <property type="entry name" value="HATPase_C_sf"/>
</dbReference>
<evidence type="ECO:0000256" key="4">
    <source>
        <dbReference type="ARBA" id="ARBA00022679"/>
    </source>
</evidence>
<protein>
    <recommendedName>
        <fullName evidence="2">histidine kinase</fullName>
        <ecNumber evidence="2">2.7.13.3</ecNumber>
    </recommendedName>
</protein>
<dbReference type="SMART" id="SM00388">
    <property type="entry name" value="HisKA"/>
    <property type="match status" value="1"/>
</dbReference>
<keyword evidence="7" id="KW-0067">ATP-binding</keyword>
<evidence type="ECO:0000313" key="12">
    <source>
        <dbReference type="Proteomes" id="UP000439752"/>
    </source>
</evidence>
<comment type="catalytic activity">
    <reaction evidence="1">
        <text>ATP + protein L-histidine = ADP + protein N-phospho-L-histidine.</text>
        <dbReference type="EC" id="2.7.13.3"/>
    </reaction>
</comment>
<dbReference type="InterPro" id="IPR003661">
    <property type="entry name" value="HisK_dim/P_dom"/>
</dbReference>
<keyword evidence="9" id="KW-0812">Transmembrane</keyword>
<dbReference type="SUPFAM" id="SSF55874">
    <property type="entry name" value="ATPase domain of HSP90 chaperone/DNA topoisomerase II/histidine kinase"/>
    <property type="match status" value="1"/>
</dbReference>
<evidence type="ECO:0000256" key="9">
    <source>
        <dbReference type="SAM" id="Phobius"/>
    </source>
</evidence>
<keyword evidence="4" id="KW-0808">Transferase</keyword>
<dbReference type="PANTHER" id="PTHR43065:SF46">
    <property type="entry name" value="C4-DICARBOXYLATE TRANSPORT SENSOR PROTEIN DCTB"/>
    <property type="match status" value="1"/>
</dbReference>
<dbReference type="SMART" id="SM00387">
    <property type="entry name" value="HATPase_c"/>
    <property type="match status" value="1"/>
</dbReference>
<sequence>METKKMMRSYFFQITAVLFILICLVIAALAFTADRVTISRVEQQTEKQSENSVEVSSNALRDSIGNLHEEIMGLQVNVNNMNELERVVRETNLLDIDTGFKSFFYYDLKTKKFTWFSSEDRRIKDSKILEDDDFLQALTSTDFHMSKRYPLQSDYLTYMYVPVRNGSERVGVFGGGLSLMNSLVFRNSLESFDDETMAYLFNSKGEPLATSRNLVTDKERVLTQSVVDRAFQTVEPYDIFSTNKDMYYFARDLKVTEWKILVRTPRSVFYEPVYTTRQQYLVIAALTLVLSLIVGYLMSRQLTAPLLELVQKIEKSTTPQPIELERSGSNEVKTLVSAYNEYAQRMENARVEQLSQQQAMLHQEKLASLGQLAAGIAHEIRNPLTPVKMTLQLLTEQENNSPEMLALALSELDRANAMIETMLDLSKGGGEVLKMSMIDMNEFMKKFKFIMEAEARLHAETYAEAADCKIYTPAHMPNLYASENGLSQILSNCVRNALQAVQSRGADGICHLHLHVYTNQFVFIVQDNGVGMTEPQLETIGQAFKTSKADGNGLGLYMSSRIVREHNGKIEFDSKVGVGTTVQIHLPRGGDQDEV</sequence>
<dbReference type="AlphaFoldDB" id="A0A653IGS1"/>
<dbReference type="InterPro" id="IPR004358">
    <property type="entry name" value="Sig_transdc_His_kin-like_C"/>
</dbReference>
<feature type="domain" description="Histidine kinase" evidence="10">
    <location>
        <begin position="375"/>
        <end position="590"/>
    </location>
</feature>
<dbReference type="Pfam" id="PF02518">
    <property type="entry name" value="HATPase_c"/>
    <property type="match status" value="1"/>
</dbReference>
<dbReference type="GO" id="GO:0000155">
    <property type="term" value="F:phosphorelay sensor kinase activity"/>
    <property type="evidence" value="ECO:0007669"/>
    <property type="project" value="InterPro"/>
</dbReference>
<dbReference type="Gene3D" id="3.30.565.10">
    <property type="entry name" value="Histidine kinase-like ATPase, C-terminal domain"/>
    <property type="match status" value="1"/>
</dbReference>
<evidence type="ECO:0000256" key="7">
    <source>
        <dbReference type="ARBA" id="ARBA00022840"/>
    </source>
</evidence>
<dbReference type="InterPro" id="IPR036097">
    <property type="entry name" value="HisK_dim/P_sf"/>
</dbReference>
<keyword evidence="6 11" id="KW-0418">Kinase</keyword>
<gene>
    <name evidence="11" type="ORF">EXIGUO9Y_360301</name>
</gene>
<feature type="transmembrane region" description="Helical" evidence="9">
    <location>
        <begin position="280"/>
        <end position="298"/>
    </location>
</feature>
<accession>A0A653IGS1</accession>
<keyword evidence="9" id="KW-1133">Transmembrane helix</keyword>
<keyword evidence="8" id="KW-0902">Two-component regulatory system</keyword>
<dbReference type="GO" id="GO:0005524">
    <property type="term" value="F:ATP binding"/>
    <property type="evidence" value="ECO:0007669"/>
    <property type="project" value="UniProtKB-KW"/>
</dbReference>
<evidence type="ECO:0000256" key="6">
    <source>
        <dbReference type="ARBA" id="ARBA00022777"/>
    </source>
</evidence>
<dbReference type="InterPro" id="IPR003594">
    <property type="entry name" value="HATPase_dom"/>
</dbReference>